<reference evidence="8" key="5">
    <citation type="submission" date="2025-09" db="UniProtKB">
        <authorList>
            <consortium name="Ensembl"/>
        </authorList>
    </citation>
    <scope>IDENTIFICATION</scope>
</reference>
<evidence type="ECO:0000256" key="3">
    <source>
        <dbReference type="ARBA" id="ARBA00022490"/>
    </source>
</evidence>
<evidence type="ECO:0000256" key="1">
    <source>
        <dbReference type="ARBA" id="ARBA00004245"/>
    </source>
</evidence>
<dbReference type="InterPro" id="IPR052855">
    <property type="entry name" value="CKAP2-like"/>
</dbReference>
<keyword evidence="5" id="KW-0206">Cytoskeleton</keyword>
<keyword evidence="4" id="KW-0597">Phosphoprotein</keyword>
<reference evidence="9" key="1">
    <citation type="journal article" date="2014" name="Science">
        <title>Nonhuman genetics. Genomic basis for the convergent evolution of electric organs.</title>
        <authorList>
            <person name="Gallant J.R."/>
            <person name="Traeger L.L."/>
            <person name="Volkening J.D."/>
            <person name="Moffett H."/>
            <person name="Chen P.H."/>
            <person name="Novina C.D."/>
            <person name="Phillips G.N.Jr."/>
            <person name="Anand R."/>
            <person name="Wells G.B."/>
            <person name="Pinch M."/>
            <person name="Guth R."/>
            <person name="Unguez G.A."/>
            <person name="Albert J.S."/>
            <person name="Zakon H.H."/>
            <person name="Samanta M.P."/>
            <person name="Sussman M.R."/>
        </authorList>
    </citation>
    <scope>NUCLEOTIDE SEQUENCE [LARGE SCALE GENOMIC DNA]</scope>
</reference>
<evidence type="ECO:0000256" key="2">
    <source>
        <dbReference type="ARBA" id="ARBA00009468"/>
    </source>
</evidence>
<evidence type="ECO:0000256" key="5">
    <source>
        <dbReference type="ARBA" id="ARBA00023212"/>
    </source>
</evidence>
<reference evidence="9" key="2">
    <citation type="journal article" date="2017" name="Sci. Adv.">
        <title>A tail of two voltages: Proteomic comparison of the three electric organs of the electric eel.</title>
        <authorList>
            <person name="Traeger L.L."/>
            <person name="Sabat G."/>
            <person name="Barrett-Wilt G.A."/>
            <person name="Wells G.B."/>
            <person name="Sussman M.R."/>
        </authorList>
    </citation>
    <scope>NUCLEOTIDE SEQUENCE [LARGE SCALE GENOMIC DNA]</scope>
</reference>
<feature type="region of interest" description="Disordered" evidence="6">
    <location>
        <begin position="28"/>
        <end position="73"/>
    </location>
</feature>
<feature type="compositionally biased region" description="Low complexity" evidence="6">
    <location>
        <begin position="313"/>
        <end position="325"/>
    </location>
</feature>
<proteinExistence type="inferred from homology"/>
<name>A0A4W4F513_ELEEL</name>
<reference evidence="8" key="4">
    <citation type="submission" date="2025-08" db="UniProtKB">
        <authorList>
            <consortium name="Ensembl"/>
        </authorList>
    </citation>
    <scope>IDENTIFICATION</scope>
</reference>
<feature type="compositionally biased region" description="Polar residues" evidence="6">
    <location>
        <begin position="357"/>
        <end position="367"/>
    </location>
</feature>
<evidence type="ECO:0000256" key="6">
    <source>
        <dbReference type="SAM" id="MobiDB-lite"/>
    </source>
</evidence>
<dbReference type="AlphaFoldDB" id="A0A4W4F513"/>
<sequence>MMETLRDEDMSKLSRTELRKQKLAEYLAMKGRLKPPNPKPYLKDSAVLKKNSGEGKENHVLPSAMGAKKDAKTEKTFTKNKNFTTSKLELRTISKAPSAISIPLHFKPSMSQTARQYYGTQNMNGTTFARNASLKQLPSKVAPQKCVGVQQSNTAKIHTRTPFGSSSLKAHGNGAETNFSRKGKESALHNTTSISLLKCYTVAKQPSNTVQKNVEAKQFTRTQIRLAQNGTKASVTRPGQKPRVSHGQGKRSSGSVQFKEPLMCKSQAKPVRTQLFRNKSLLQGTQLNKPGPTTQAAYSSDKTNPTLSSASSKTTKVTRPTTVRVAGVKNAVPQQQRTTVQLSTNPTVQAAVPHTAPRNSKSSSQARGTMPPKTPKSAFNSGTQGVRTVPQDGRNKLTAAQEERLRKLQEWREAKGITYKRPPMPVQSVRKRTSAPPQNYWTTMEQEDEVHGFVCAVDQSLNDCIKLIQQGCPVDQVRDVLSRVPMAEKFAKYWICQVRLMEREGNFDVLPTFEEAVRIVRESVDELRSVVFEILKRKEAKGSSSIQIDEEGEKEEHYNSLCTPKPVAVWIHGEKGESSVIKYKITATPSGKIGQKKVKPGQIGGHEIRFFTPVRRSLRIERTAPHFPAALQEHDPCVTSLRELLTQGESEGDSTHLTEAGDSPLYVYRENEALKEQVHVRLTYDEAVA</sequence>
<accession>A0A4W4F513</accession>
<gene>
    <name evidence="8" type="primary">CKAP2L</name>
</gene>
<feature type="region of interest" description="Disordered" evidence="6">
    <location>
        <begin position="225"/>
        <end position="262"/>
    </location>
</feature>
<dbReference type="RefSeq" id="XP_026878948.2">
    <property type="nucleotide sequence ID" value="XM_027023147.2"/>
</dbReference>
<dbReference type="GeneID" id="113585581"/>
<comment type="subcellular location">
    <subcellularLocation>
        <location evidence="1">Cytoplasm</location>
        <location evidence="1">Cytoskeleton</location>
    </subcellularLocation>
</comment>
<evidence type="ECO:0000256" key="4">
    <source>
        <dbReference type="ARBA" id="ARBA00022553"/>
    </source>
</evidence>
<feature type="region of interest" description="Disordered" evidence="6">
    <location>
        <begin position="277"/>
        <end position="394"/>
    </location>
</feature>
<feature type="domain" description="Cytoskeleton-associated protein 2 C-terminal" evidence="7">
    <location>
        <begin position="385"/>
        <end position="544"/>
    </location>
</feature>
<dbReference type="Ensembl" id="ENSEEET00000019214.2">
    <property type="protein sequence ID" value="ENSEEEP00000019003.2"/>
    <property type="gene ID" value="ENSEEEG00000009319.2"/>
</dbReference>
<feature type="compositionally biased region" description="Polar residues" evidence="6">
    <location>
        <begin position="225"/>
        <end position="234"/>
    </location>
</feature>
<dbReference type="GO" id="GO:0005829">
    <property type="term" value="C:cytosol"/>
    <property type="evidence" value="ECO:0007669"/>
    <property type="project" value="TreeGrafter"/>
</dbReference>
<dbReference type="PANTHER" id="PTHR47078">
    <property type="entry name" value="CYTOSKELETON-ASSOCIATED PROTEIN 2-LIKE"/>
    <property type="match status" value="1"/>
</dbReference>
<dbReference type="GO" id="GO:0072686">
    <property type="term" value="C:mitotic spindle"/>
    <property type="evidence" value="ECO:0007669"/>
    <property type="project" value="TreeGrafter"/>
</dbReference>
<dbReference type="GeneTree" id="ENSGT00530000063691"/>
<dbReference type="STRING" id="8005.ENSEEEP00000019003"/>
<evidence type="ECO:0000313" key="9">
    <source>
        <dbReference type="Proteomes" id="UP000314983"/>
    </source>
</evidence>
<feature type="compositionally biased region" description="Polar residues" evidence="6">
    <location>
        <begin position="332"/>
        <end position="348"/>
    </location>
</feature>
<evidence type="ECO:0000313" key="8">
    <source>
        <dbReference type="Ensembl" id="ENSEEEP00000019003.2"/>
    </source>
</evidence>
<dbReference type="Proteomes" id="UP000314983">
    <property type="component" value="Chromosome 9"/>
</dbReference>
<feature type="compositionally biased region" description="Polar residues" evidence="6">
    <location>
        <begin position="377"/>
        <end position="386"/>
    </location>
</feature>
<organism evidence="8 9">
    <name type="scientific">Electrophorus electricus</name>
    <name type="common">Electric eel</name>
    <name type="synonym">Gymnotus electricus</name>
    <dbReference type="NCBI Taxonomy" id="8005"/>
    <lineage>
        <taxon>Eukaryota</taxon>
        <taxon>Metazoa</taxon>
        <taxon>Chordata</taxon>
        <taxon>Craniata</taxon>
        <taxon>Vertebrata</taxon>
        <taxon>Euteleostomi</taxon>
        <taxon>Actinopterygii</taxon>
        <taxon>Neopterygii</taxon>
        <taxon>Teleostei</taxon>
        <taxon>Ostariophysi</taxon>
        <taxon>Gymnotiformes</taxon>
        <taxon>Gymnotoidei</taxon>
        <taxon>Gymnotidae</taxon>
        <taxon>Electrophorus</taxon>
    </lineage>
</organism>
<feature type="compositionally biased region" description="Polar residues" evidence="6">
    <location>
        <begin position="277"/>
        <end position="312"/>
    </location>
</feature>
<comment type="similarity">
    <text evidence="2">Belongs to the CKAP2 family.</text>
</comment>
<dbReference type="OMA" id="QKSTQPC"/>
<feature type="domain" description="Cytoskeleton-associated protein 2 C-terminal" evidence="7">
    <location>
        <begin position="573"/>
        <end position="649"/>
    </location>
</feature>
<evidence type="ECO:0000259" key="7">
    <source>
        <dbReference type="Pfam" id="PF15297"/>
    </source>
</evidence>
<reference evidence="8" key="3">
    <citation type="submission" date="2020-05" db="EMBL/GenBank/DDBJ databases">
        <title>Electrophorus electricus (electric eel) genome, fEleEle1, primary haplotype.</title>
        <authorList>
            <person name="Myers G."/>
            <person name="Meyer A."/>
            <person name="Fedrigo O."/>
            <person name="Formenti G."/>
            <person name="Rhie A."/>
            <person name="Tracey A."/>
            <person name="Sims Y."/>
            <person name="Jarvis E.D."/>
        </authorList>
    </citation>
    <scope>NUCLEOTIDE SEQUENCE [LARGE SCALE GENOMIC DNA]</scope>
</reference>
<keyword evidence="9" id="KW-1185">Reference proteome</keyword>
<keyword evidence="3" id="KW-0963">Cytoplasm</keyword>
<dbReference type="Pfam" id="PF15297">
    <property type="entry name" value="CKAP2_C"/>
    <property type="match status" value="2"/>
</dbReference>
<dbReference type="PANTHER" id="PTHR47078:SF1">
    <property type="entry name" value="CYTOSKELETON-ASSOCIATED PROTEIN 2-LIKE"/>
    <property type="match status" value="1"/>
</dbReference>
<dbReference type="InterPro" id="IPR029197">
    <property type="entry name" value="CKAP2_C"/>
</dbReference>
<protein>
    <recommendedName>
        <fullName evidence="7">Cytoskeleton-associated protein 2 C-terminal domain-containing protein</fullName>
    </recommendedName>
</protein>
<dbReference type="GO" id="GO:0005813">
    <property type="term" value="C:centrosome"/>
    <property type="evidence" value="ECO:0007669"/>
    <property type="project" value="TreeGrafter"/>
</dbReference>